<reference evidence="3" key="1">
    <citation type="submission" date="2017-11" db="EMBL/GenBank/DDBJ databases">
        <authorList>
            <person name="Kuznetsova I."/>
            <person name="Sazanova A."/>
            <person name="Chirak E."/>
            <person name="Safronova V."/>
            <person name="Willems A."/>
        </authorList>
    </citation>
    <scope>NUCLEOTIDE SEQUENCE [LARGE SCALE GENOMIC DNA]</scope>
    <source>
        <strain evidence="3">PEPV15</strain>
    </source>
</reference>
<evidence type="ECO:0008006" key="4">
    <source>
        <dbReference type="Google" id="ProtNLM"/>
    </source>
</evidence>
<gene>
    <name evidence="2" type="ORF">CU100_08770</name>
</gene>
<dbReference type="InterPro" id="IPR018725">
    <property type="entry name" value="DUF2259_secreted"/>
</dbReference>
<dbReference type="OrthoDB" id="65722at2"/>
<name>A0A2P7AWZ9_9HYPH</name>
<feature type="chain" id="PRO_5015149772" description="DUF2259 domain-containing protein" evidence="1">
    <location>
        <begin position="22"/>
        <end position="242"/>
    </location>
</feature>
<dbReference type="Proteomes" id="UP000241158">
    <property type="component" value="Unassembled WGS sequence"/>
</dbReference>
<organism evidence="2 3">
    <name type="scientific">Phyllobacterium endophyticum</name>
    <dbReference type="NCBI Taxonomy" id="1149773"/>
    <lineage>
        <taxon>Bacteria</taxon>
        <taxon>Pseudomonadati</taxon>
        <taxon>Pseudomonadota</taxon>
        <taxon>Alphaproteobacteria</taxon>
        <taxon>Hyphomicrobiales</taxon>
        <taxon>Phyllobacteriaceae</taxon>
        <taxon>Phyllobacterium</taxon>
    </lineage>
</organism>
<keyword evidence="3" id="KW-1185">Reference proteome</keyword>
<accession>A0A2P7AWZ9</accession>
<protein>
    <recommendedName>
        <fullName evidence="4">DUF2259 domain-containing protein</fullName>
    </recommendedName>
</protein>
<evidence type="ECO:0000313" key="2">
    <source>
        <dbReference type="EMBL" id="PSH58732.1"/>
    </source>
</evidence>
<dbReference type="EMBL" id="PGGN01000002">
    <property type="protein sequence ID" value="PSH58732.1"/>
    <property type="molecule type" value="Genomic_DNA"/>
</dbReference>
<feature type="signal peptide" evidence="1">
    <location>
        <begin position="1"/>
        <end position="21"/>
    </location>
</feature>
<keyword evidence="1" id="KW-0732">Signal</keyword>
<evidence type="ECO:0000256" key="1">
    <source>
        <dbReference type="SAM" id="SignalP"/>
    </source>
</evidence>
<evidence type="ECO:0000313" key="3">
    <source>
        <dbReference type="Proteomes" id="UP000241158"/>
    </source>
</evidence>
<comment type="caution">
    <text evidence="2">The sequence shown here is derived from an EMBL/GenBank/DDBJ whole genome shotgun (WGS) entry which is preliminary data.</text>
</comment>
<sequence length="242" mass="26224">MKIRRTLLATFIAFFPAVASAGDAARLDIIGFSKDGSVFAFEEYGVQDGSGFPYANRFYIDTATDKYLAKTPVRIRLDDENASVEDARDKAGRDAQGVTSLADEELRANAGDMVASNPVTEQSADPFKVTVNPRFVFPAIDPPVNLQLEEIAVPPSESCKNIGEIKGFRLTLVEAKPDAQPVLLHEDTTVPTSRGCPLGYSIGAVQTLYPEAGKPVIAVLIAVRGQGFEGPDYRWLAVTKQR</sequence>
<proteinExistence type="predicted"/>
<dbReference type="Pfam" id="PF10016">
    <property type="entry name" value="DUF2259"/>
    <property type="match status" value="1"/>
</dbReference>
<dbReference type="AlphaFoldDB" id="A0A2P7AWZ9"/>